<dbReference type="Gene3D" id="3.20.20.70">
    <property type="entry name" value="Aldolase class I"/>
    <property type="match status" value="1"/>
</dbReference>
<feature type="domain" description="4Fe4S-binding SPASM" evidence="1">
    <location>
        <begin position="245"/>
        <end position="302"/>
    </location>
</feature>
<dbReference type="Proteomes" id="UP000198424">
    <property type="component" value="Unassembled WGS sequence"/>
</dbReference>
<accession>A0A086A3A7</accession>
<dbReference type="InterPro" id="IPR013785">
    <property type="entry name" value="Aldolase_TIM"/>
</dbReference>
<reference evidence="3 5" key="2">
    <citation type="submission" date="2016-11" db="EMBL/GenBank/DDBJ databases">
        <title>Whole genomes of Flavobacteriaceae.</title>
        <authorList>
            <person name="Stine C."/>
            <person name="Li C."/>
            <person name="Tadesse D."/>
        </authorList>
    </citation>
    <scope>NUCLEOTIDE SEQUENCE [LARGE SCALE GENOMIC DNA]</scope>
    <source>
        <strain evidence="3 5">ATCC 29551</strain>
    </source>
</reference>
<gene>
    <name evidence="3" type="ORF">B0A62_02950</name>
    <name evidence="2" type="ORF">IW20_19710</name>
</gene>
<dbReference type="eggNOG" id="COG0641">
    <property type="taxonomic scope" value="Bacteria"/>
</dbReference>
<dbReference type="EMBL" id="JPRM01000036">
    <property type="protein sequence ID" value="KFF11171.1"/>
    <property type="molecule type" value="Genomic_DNA"/>
</dbReference>
<comment type="caution">
    <text evidence="2">The sequence shown here is derived from an EMBL/GenBank/DDBJ whole genome shotgun (WGS) entry which is preliminary data.</text>
</comment>
<evidence type="ECO:0000313" key="2">
    <source>
        <dbReference type="EMBL" id="KFF11171.1"/>
    </source>
</evidence>
<evidence type="ECO:0000313" key="3">
    <source>
        <dbReference type="EMBL" id="OXA97829.1"/>
    </source>
</evidence>
<dbReference type="OrthoDB" id="1073749at2"/>
<dbReference type="InterPro" id="IPR026497">
    <property type="entry name" value="GRASP-with-SPASM"/>
</dbReference>
<dbReference type="InterPro" id="IPR023885">
    <property type="entry name" value="4Fe4S-binding_SPASM_dom"/>
</dbReference>
<dbReference type="Pfam" id="PF13186">
    <property type="entry name" value="SPASM"/>
    <property type="match status" value="1"/>
</dbReference>
<name>A0A086A3A7_FLAHY</name>
<dbReference type="Proteomes" id="UP000028712">
    <property type="component" value="Unassembled WGS sequence"/>
</dbReference>
<dbReference type="SUPFAM" id="SSF102114">
    <property type="entry name" value="Radical SAM enzymes"/>
    <property type="match status" value="1"/>
</dbReference>
<sequence>MYIKIFSCCTITKGSSRAAVVDIQREQIFFIPLSLYDLIDQQVYAINVLKTKQIIEEKHYPILDEYIEFLIDNELGFYCDSDELAIFPKMSEEWRFPAHITNCIIDSNGTIEFLNEHFFLQLEELCCNHIQLRFFSPVEQEDLDVVLTLINENQIKSLEIVLPINNYLRDEKNIVHFLEFNRKVKNLIITSADEYKILQPDDFSGTAVLTDKNITNNLHCGLVQLEQFSINVLHYTESLNSNTCLNRKIAIDTEGNIKNCPSMKESYGNIRDTTLKEALANPDFKKYWNITKDQITKCQDCEFRHICTDCRAFIDVPDDIYSAPLKCGYNPYTCEWEEWSTNPLKEKGISHYGLQELIKNQ</sequence>
<dbReference type="InterPro" id="IPR058240">
    <property type="entry name" value="rSAM_sf"/>
</dbReference>
<evidence type="ECO:0000259" key="1">
    <source>
        <dbReference type="Pfam" id="PF13186"/>
    </source>
</evidence>
<dbReference type="EMBL" id="MUGY01000002">
    <property type="protein sequence ID" value="OXA97829.1"/>
    <property type="molecule type" value="Genomic_DNA"/>
</dbReference>
<protein>
    <submittedName>
        <fullName evidence="3">SPASM domain peptide maturase, grasp-with-spasm system</fullName>
    </submittedName>
</protein>
<dbReference type="NCBIfam" id="TIGR04193">
    <property type="entry name" value="SPASM_w_grasp"/>
    <property type="match status" value="1"/>
</dbReference>
<organism evidence="2 4">
    <name type="scientific">Flavobacterium hydatis</name>
    <name type="common">Cytophaga aquatilis</name>
    <dbReference type="NCBI Taxonomy" id="991"/>
    <lineage>
        <taxon>Bacteria</taxon>
        <taxon>Pseudomonadati</taxon>
        <taxon>Bacteroidota</taxon>
        <taxon>Flavobacteriia</taxon>
        <taxon>Flavobacteriales</taxon>
        <taxon>Flavobacteriaceae</taxon>
        <taxon>Flavobacterium</taxon>
    </lineage>
</organism>
<dbReference type="NCBIfam" id="TIGR04085">
    <property type="entry name" value="rSAM_more_4Fe4S"/>
    <property type="match status" value="1"/>
</dbReference>
<evidence type="ECO:0000313" key="4">
    <source>
        <dbReference type="Proteomes" id="UP000028712"/>
    </source>
</evidence>
<proteinExistence type="predicted"/>
<dbReference type="STRING" id="991.IW20_19710"/>
<dbReference type="RefSeq" id="WP_035626177.1">
    <property type="nucleotide sequence ID" value="NZ_JBEWQG010000007.1"/>
</dbReference>
<keyword evidence="5" id="KW-1185">Reference proteome</keyword>
<dbReference type="AlphaFoldDB" id="A0A086A3A7"/>
<reference evidence="2 4" key="1">
    <citation type="submission" date="2014-07" db="EMBL/GenBank/DDBJ databases">
        <title>Genome of Flavobacterium hydatis DSM 2063.</title>
        <authorList>
            <person name="Pipes S.E."/>
            <person name="Stropko S.J."/>
            <person name="Newman J.D."/>
        </authorList>
    </citation>
    <scope>NUCLEOTIDE SEQUENCE [LARGE SCALE GENOMIC DNA]</scope>
    <source>
        <strain evidence="2 4">DSM 2063</strain>
    </source>
</reference>
<evidence type="ECO:0000313" key="5">
    <source>
        <dbReference type="Proteomes" id="UP000198424"/>
    </source>
</evidence>